<evidence type="ECO:0000259" key="8">
    <source>
        <dbReference type="SMART" id="SM00387"/>
    </source>
</evidence>
<feature type="domain" description="Histidine kinase/HSP90-like ATPase" evidence="8">
    <location>
        <begin position="276"/>
        <end position="386"/>
    </location>
</feature>
<gene>
    <name evidence="9" type="ORF">J6595_06890</name>
</gene>
<accession>A0ABS4BF00</accession>
<name>A0ABS4BF00_9HYPH</name>
<evidence type="ECO:0000256" key="7">
    <source>
        <dbReference type="ARBA" id="ARBA00022840"/>
    </source>
</evidence>
<comment type="caution">
    <text evidence="9">The sequence shown here is derived from an EMBL/GenBank/DDBJ whole genome shotgun (WGS) entry which is preliminary data.</text>
</comment>
<dbReference type="InterPro" id="IPR003594">
    <property type="entry name" value="HATPase_dom"/>
</dbReference>
<keyword evidence="3" id="KW-0597">Phosphoprotein</keyword>
<organism evidence="9 10">
    <name type="scientific">Jiella mangrovi</name>
    <dbReference type="NCBI Taxonomy" id="2821407"/>
    <lineage>
        <taxon>Bacteria</taxon>
        <taxon>Pseudomonadati</taxon>
        <taxon>Pseudomonadota</taxon>
        <taxon>Alphaproteobacteria</taxon>
        <taxon>Hyphomicrobiales</taxon>
        <taxon>Aurantimonadaceae</taxon>
        <taxon>Jiella</taxon>
    </lineage>
</organism>
<evidence type="ECO:0000313" key="10">
    <source>
        <dbReference type="Proteomes" id="UP000678276"/>
    </source>
</evidence>
<evidence type="ECO:0000256" key="5">
    <source>
        <dbReference type="ARBA" id="ARBA00022741"/>
    </source>
</evidence>
<dbReference type="GO" id="GO:0016301">
    <property type="term" value="F:kinase activity"/>
    <property type="evidence" value="ECO:0007669"/>
    <property type="project" value="UniProtKB-KW"/>
</dbReference>
<keyword evidence="6 9" id="KW-0418">Kinase</keyword>
<dbReference type="Pfam" id="PF07568">
    <property type="entry name" value="HisKA_2"/>
    <property type="match status" value="1"/>
</dbReference>
<sequence length="395" mass="42863">MSASITACGRVPSPPIADSDPASLVRIDLSDQILASLELEVLVASPEGAVVYANPRAQGRAGLGPSDPPHSSFSLYWELDERSAAQMLHRLAATSTWQAISLRRRGEGEAGEAVAFKARGFLADTQSGRSLYVALVQDVSRGRQFEEHRALIQKLNVELAHRQRMEAMLTDLLASQKRLHRELVHRVKNNLMLLASMVSIGRLRCGLPAARTQFETLERRIQSVAKIHDLLDRDRETDHLSADILIAEICGELSRSLAPPSVVISWDLAPVRLHISQATTLGLIVNELVTNAVKHAFPKGAVGNVSIRLTTDLEGGVAVVIADDGIGLGDRAGHDRGSGSGIVRALVRQLEATLTREDVPGTSWKLAFTPLREEGTVVRFDEAVLRSRLGGITPH</sequence>
<dbReference type="RefSeq" id="WP_209593709.1">
    <property type="nucleotide sequence ID" value="NZ_JAGJCF010000003.1"/>
</dbReference>
<evidence type="ECO:0000256" key="3">
    <source>
        <dbReference type="ARBA" id="ARBA00022553"/>
    </source>
</evidence>
<keyword evidence="7" id="KW-0067">ATP-binding</keyword>
<dbReference type="InterPro" id="IPR011495">
    <property type="entry name" value="Sig_transdc_His_kin_sub2_dim/P"/>
</dbReference>
<dbReference type="InterPro" id="IPR035965">
    <property type="entry name" value="PAS-like_dom_sf"/>
</dbReference>
<keyword evidence="5" id="KW-0547">Nucleotide-binding</keyword>
<dbReference type="EC" id="2.7.13.3" evidence="2"/>
<keyword evidence="10" id="KW-1185">Reference proteome</keyword>
<keyword evidence="4" id="KW-0808">Transferase</keyword>
<reference evidence="9 10" key="1">
    <citation type="submission" date="2021-04" db="EMBL/GenBank/DDBJ databases">
        <title>Whole genome sequence of Jiella sp. KSK16Y-1.</title>
        <authorList>
            <person name="Tuo L."/>
        </authorList>
    </citation>
    <scope>NUCLEOTIDE SEQUENCE [LARGE SCALE GENOMIC DNA]</scope>
    <source>
        <strain evidence="9 10">KSK16Y-1</strain>
    </source>
</reference>
<dbReference type="SMART" id="SM00387">
    <property type="entry name" value="HATPase_c"/>
    <property type="match status" value="1"/>
</dbReference>
<proteinExistence type="predicted"/>
<dbReference type="EMBL" id="JAGJCF010000003">
    <property type="protein sequence ID" value="MBP0615301.1"/>
    <property type="molecule type" value="Genomic_DNA"/>
</dbReference>
<dbReference type="Pfam" id="PF02518">
    <property type="entry name" value="HATPase_c"/>
    <property type="match status" value="1"/>
</dbReference>
<dbReference type="Proteomes" id="UP000678276">
    <property type="component" value="Unassembled WGS sequence"/>
</dbReference>
<evidence type="ECO:0000256" key="1">
    <source>
        <dbReference type="ARBA" id="ARBA00000085"/>
    </source>
</evidence>
<dbReference type="SUPFAM" id="SSF55874">
    <property type="entry name" value="ATPase domain of HSP90 chaperone/DNA topoisomerase II/histidine kinase"/>
    <property type="match status" value="1"/>
</dbReference>
<evidence type="ECO:0000256" key="2">
    <source>
        <dbReference type="ARBA" id="ARBA00012438"/>
    </source>
</evidence>
<evidence type="ECO:0000313" key="9">
    <source>
        <dbReference type="EMBL" id="MBP0615301.1"/>
    </source>
</evidence>
<evidence type="ECO:0000256" key="6">
    <source>
        <dbReference type="ARBA" id="ARBA00022777"/>
    </source>
</evidence>
<dbReference type="Gene3D" id="3.30.565.10">
    <property type="entry name" value="Histidine kinase-like ATPase, C-terminal domain"/>
    <property type="match status" value="1"/>
</dbReference>
<dbReference type="InterPro" id="IPR036890">
    <property type="entry name" value="HATPase_C_sf"/>
</dbReference>
<evidence type="ECO:0000256" key="4">
    <source>
        <dbReference type="ARBA" id="ARBA00022679"/>
    </source>
</evidence>
<dbReference type="SUPFAM" id="SSF55785">
    <property type="entry name" value="PYP-like sensor domain (PAS domain)"/>
    <property type="match status" value="1"/>
</dbReference>
<dbReference type="PANTHER" id="PTHR41523">
    <property type="entry name" value="TWO-COMPONENT SYSTEM SENSOR PROTEIN"/>
    <property type="match status" value="1"/>
</dbReference>
<protein>
    <recommendedName>
        <fullName evidence="2">histidine kinase</fullName>
        <ecNumber evidence="2">2.7.13.3</ecNumber>
    </recommendedName>
</protein>
<comment type="catalytic activity">
    <reaction evidence="1">
        <text>ATP + protein L-histidine = ADP + protein N-phospho-L-histidine.</text>
        <dbReference type="EC" id="2.7.13.3"/>
    </reaction>
</comment>
<dbReference type="PANTHER" id="PTHR41523:SF8">
    <property type="entry name" value="ETHYLENE RESPONSE SENSOR PROTEIN"/>
    <property type="match status" value="1"/>
</dbReference>